<dbReference type="Gene3D" id="2.30.30.830">
    <property type="match status" value="1"/>
</dbReference>
<dbReference type="InterPro" id="IPR001478">
    <property type="entry name" value="PDZ"/>
</dbReference>
<proteinExistence type="predicted"/>
<evidence type="ECO:0000256" key="7">
    <source>
        <dbReference type="ARBA" id="ARBA00022989"/>
    </source>
</evidence>
<dbReference type="InterPro" id="IPR024961">
    <property type="entry name" value="T2SS_GspC_N"/>
</dbReference>
<dbReference type="InterPro" id="IPR036034">
    <property type="entry name" value="PDZ_sf"/>
</dbReference>
<keyword evidence="4" id="KW-0997">Cell inner membrane</keyword>
<evidence type="ECO:0000256" key="2">
    <source>
        <dbReference type="ARBA" id="ARBA00022448"/>
    </source>
</evidence>
<dbReference type="RefSeq" id="WP_189674870.1">
    <property type="nucleotide sequence ID" value="NZ_BNAQ01000001.1"/>
</dbReference>
<accession>A0ABQ3LAG6</accession>
<organism evidence="11 12">
    <name type="scientific">Sphingomonas glacialis</name>
    <dbReference type="NCBI Taxonomy" id="658225"/>
    <lineage>
        <taxon>Bacteria</taxon>
        <taxon>Pseudomonadati</taxon>
        <taxon>Pseudomonadota</taxon>
        <taxon>Alphaproteobacteria</taxon>
        <taxon>Sphingomonadales</taxon>
        <taxon>Sphingomonadaceae</taxon>
        <taxon>Sphingomonas</taxon>
    </lineage>
</organism>
<evidence type="ECO:0008006" key="13">
    <source>
        <dbReference type="Google" id="ProtNLM"/>
    </source>
</evidence>
<comment type="caution">
    <text evidence="11">The sequence shown here is derived from an EMBL/GenBank/DDBJ whole genome shotgun (WGS) entry which is preliminary data.</text>
</comment>
<name>A0ABQ3LAG6_9SPHN</name>
<reference evidence="12" key="1">
    <citation type="journal article" date="2019" name="Int. J. Syst. Evol. Microbiol.">
        <title>The Global Catalogue of Microorganisms (GCM) 10K type strain sequencing project: providing services to taxonomists for standard genome sequencing and annotation.</title>
        <authorList>
            <consortium name="The Broad Institute Genomics Platform"/>
            <consortium name="The Broad Institute Genome Sequencing Center for Infectious Disease"/>
            <person name="Wu L."/>
            <person name="Ma J."/>
        </authorList>
    </citation>
    <scope>NUCLEOTIDE SEQUENCE [LARGE SCALE GENOMIC DNA]</scope>
    <source>
        <strain evidence="12">CGMCC 1.8957</strain>
    </source>
</reference>
<evidence type="ECO:0000259" key="9">
    <source>
        <dbReference type="Pfam" id="PF11356"/>
    </source>
</evidence>
<keyword evidence="12" id="KW-1185">Reference proteome</keyword>
<keyword evidence="2" id="KW-0813">Transport</keyword>
<comment type="subcellular location">
    <subcellularLocation>
        <location evidence="1">Cell inner membrane</location>
    </subcellularLocation>
</comment>
<evidence type="ECO:0000256" key="6">
    <source>
        <dbReference type="ARBA" id="ARBA00022927"/>
    </source>
</evidence>
<dbReference type="Pfam" id="PF13180">
    <property type="entry name" value="PDZ_2"/>
    <property type="match status" value="1"/>
</dbReference>
<evidence type="ECO:0000259" key="10">
    <source>
        <dbReference type="Pfam" id="PF13180"/>
    </source>
</evidence>
<evidence type="ECO:0000256" key="3">
    <source>
        <dbReference type="ARBA" id="ARBA00022475"/>
    </source>
</evidence>
<dbReference type="Proteomes" id="UP000652430">
    <property type="component" value="Unassembled WGS sequence"/>
</dbReference>
<keyword evidence="6" id="KW-0653">Protein transport</keyword>
<evidence type="ECO:0000313" key="11">
    <source>
        <dbReference type="EMBL" id="GHH08331.1"/>
    </source>
</evidence>
<evidence type="ECO:0000313" key="12">
    <source>
        <dbReference type="Proteomes" id="UP000652430"/>
    </source>
</evidence>
<feature type="domain" description="PDZ" evidence="10">
    <location>
        <begin position="194"/>
        <end position="280"/>
    </location>
</feature>
<protein>
    <recommendedName>
        <fullName evidence="13">PDZ domain-containing protein</fullName>
    </recommendedName>
</protein>
<dbReference type="Pfam" id="PF11356">
    <property type="entry name" value="T2SSC"/>
    <property type="match status" value="1"/>
</dbReference>
<gene>
    <name evidence="11" type="ORF">GCM10008023_03610</name>
</gene>
<feature type="domain" description="Type II secretion system protein GspC N-terminal" evidence="9">
    <location>
        <begin position="29"/>
        <end position="155"/>
    </location>
</feature>
<dbReference type="EMBL" id="BNAQ01000001">
    <property type="protein sequence ID" value="GHH08331.1"/>
    <property type="molecule type" value="Genomic_DNA"/>
</dbReference>
<dbReference type="Gene3D" id="2.30.42.10">
    <property type="match status" value="1"/>
</dbReference>
<sequence>MRLVLDARARAFLRRFPVTTVYSALELALIAGLAVQSARLVWAVLTPVGPVGIWRPEQGGVPGSPEAILRGFDPFYRASGGDVAGPSVVTTLQLSLFGVRIDEAQGGGSAIIAGPDGVQQSIGVGQEIMPGVRLKAVAFDHVTIDRGGVSEDLYLPQSEQAPVAPAMPNGPALIGGSAPAAITAPPPAAIGPQGVSFAQLRRDVGFIPRIDGGRVTGLTVRQQGDGAGFRAAGLRDGDVITQIAGKPVGGAADIERLGAQYAKGGTLGFTVERGADTVPLVITIAGQ</sequence>
<dbReference type="SUPFAM" id="SSF50156">
    <property type="entry name" value="PDZ domain-like"/>
    <property type="match status" value="1"/>
</dbReference>
<keyword evidence="7" id="KW-1133">Transmembrane helix</keyword>
<evidence type="ECO:0000256" key="5">
    <source>
        <dbReference type="ARBA" id="ARBA00022692"/>
    </source>
</evidence>
<keyword evidence="5" id="KW-0812">Transmembrane</keyword>
<evidence type="ECO:0000256" key="1">
    <source>
        <dbReference type="ARBA" id="ARBA00004533"/>
    </source>
</evidence>
<keyword evidence="3" id="KW-1003">Cell membrane</keyword>
<evidence type="ECO:0000256" key="4">
    <source>
        <dbReference type="ARBA" id="ARBA00022519"/>
    </source>
</evidence>
<keyword evidence="8" id="KW-0472">Membrane</keyword>
<evidence type="ECO:0000256" key="8">
    <source>
        <dbReference type="ARBA" id="ARBA00023136"/>
    </source>
</evidence>